<evidence type="ECO:0000256" key="9">
    <source>
        <dbReference type="ARBA" id="ARBA00025772"/>
    </source>
</evidence>
<dbReference type="SUPFAM" id="SSF54523">
    <property type="entry name" value="Pili subunits"/>
    <property type="match status" value="1"/>
</dbReference>
<dbReference type="NCBIfam" id="TIGR02532">
    <property type="entry name" value="IV_pilin_GFxxxE"/>
    <property type="match status" value="1"/>
</dbReference>
<evidence type="ECO:0000256" key="6">
    <source>
        <dbReference type="ARBA" id="ARBA00022692"/>
    </source>
</evidence>
<dbReference type="RefSeq" id="WP_187055965.1">
    <property type="nucleotide sequence ID" value="NZ_CP060412.1"/>
</dbReference>
<feature type="transmembrane region" description="Helical" evidence="12">
    <location>
        <begin position="28"/>
        <end position="49"/>
    </location>
</feature>
<keyword evidence="8 12" id="KW-0472">Membrane</keyword>
<dbReference type="GO" id="GO:0015627">
    <property type="term" value="C:type II protein secretion system complex"/>
    <property type="evidence" value="ECO:0007669"/>
    <property type="project" value="InterPro"/>
</dbReference>
<comment type="subcellular location">
    <subcellularLocation>
        <location evidence="1">Cell inner membrane</location>
        <topology evidence="1">Single-pass membrane protein</topology>
    </subcellularLocation>
</comment>
<feature type="compositionally biased region" description="Basic and acidic residues" evidence="11">
    <location>
        <begin position="1"/>
        <end position="12"/>
    </location>
</feature>
<dbReference type="Pfam" id="PF12019">
    <property type="entry name" value="GspH"/>
    <property type="match status" value="1"/>
</dbReference>
<evidence type="ECO:0000313" key="15">
    <source>
        <dbReference type="Proteomes" id="UP000515873"/>
    </source>
</evidence>
<dbReference type="Gene3D" id="3.55.40.10">
    <property type="entry name" value="minor pseudopilin epsh domain"/>
    <property type="match status" value="1"/>
</dbReference>
<protein>
    <recommendedName>
        <fullName evidence="2">Type II secretion system protein H</fullName>
    </recommendedName>
    <alternativeName>
        <fullName evidence="10">General secretion pathway protein H</fullName>
    </alternativeName>
</protein>
<feature type="domain" description="General secretion pathway GspH" evidence="13">
    <location>
        <begin position="63"/>
        <end position="176"/>
    </location>
</feature>
<dbReference type="EMBL" id="CP060412">
    <property type="protein sequence ID" value="QNK00492.1"/>
    <property type="molecule type" value="Genomic_DNA"/>
</dbReference>
<organism evidence="14 15">
    <name type="scientific">Dyella telluris</name>
    <dbReference type="NCBI Taxonomy" id="2763498"/>
    <lineage>
        <taxon>Bacteria</taxon>
        <taxon>Pseudomonadati</taxon>
        <taxon>Pseudomonadota</taxon>
        <taxon>Gammaproteobacteria</taxon>
        <taxon>Lysobacterales</taxon>
        <taxon>Rhodanobacteraceae</taxon>
        <taxon>Dyella</taxon>
    </lineage>
</organism>
<evidence type="ECO:0000256" key="7">
    <source>
        <dbReference type="ARBA" id="ARBA00022989"/>
    </source>
</evidence>
<keyword evidence="3" id="KW-1003">Cell membrane</keyword>
<evidence type="ECO:0000256" key="2">
    <source>
        <dbReference type="ARBA" id="ARBA00021549"/>
    </source>
</evidence>
<dbReference type="GO" id="GO:0005886">
    <property type="term" value="C:plasma membrane"/>
    <property type="evidence" value="ECO:0007669"/>
    <property type="project" value="UniProtKB-SubCell"/>
</dbReference>
<evidence type="ECO:0000256" key="8">
    <source>
        <dbReference type="ARBA" id="ARBA00023136"/>
    </source>
</evidence>
<sequence>MTTHNRRIESADRQASTRATRSRAQGGFTLIEMVIAIIVAGILLTIAIPSMRSFMQRDRVAAQANGLLADLQYARGQAVATHGYVSVCALSTASGTTCDTSDGNFGQGWMIFTTTTPGAAYSATGSTLLRVQEAPTTTSIAYSSNGILTYDTFGHLWVGSSSQSGASSFIICAYAAGASINTHLVPGSKLTISASGRTVTGPMSTTDTCSS</sequence>
<gene>
    <name evidence="14" type="ORF">H8F01_15480</name>
</gene>
<evidence type="ECO:0000256" key="3">
    <source>
        <dbReference type="ARBA" id="ARBA00022475"/>
    </source>
</evidence>
<name>A0A7G8Q134_9GAMM</name>
<dbReference type="Proteomes" id="UP000515873">
    <property type="component" value="Chromosome"/>
</dbReference>
<keyword evidence="5" id="KW-0997">Cell inner membrane</keyword>
<keyword evidence="6 12" id="KW-0812">Transmembrane</keyword>
<feature type="region of interest" description="Disordered" evidence="11">
    <location>
        <begin position="1"/>
        <end position="20"/>
    </location>
</feature>
<dbReference type="PROSITE" id="PS00409">
    <property type="entry name" value="PROKAR_NTER_METHYL"/>
    <property type="match status" value="1"/>
</dbReference>
<dbReference type="InterPro" id="IPR012902">
    <property type="entry name" value="N_methyl_site"/>
</dbReference>
<keyword evidence="4" id="KW-0488">Methylation</keyword>
<dbReference type="Pfam" id="PF07963">
    <property type="entry name" value="N_methyl"/>
    <property type="match status" value="1"/>
</dbReference>
<comment type="similarity">
    <text evidence="9">Belongs to the GSP H family.</text>
</comment>
<evidence type="ECO:0000256" key="1">
    <source>
        <dbReference type="ARBA" id="ARBA00004377"/>
    </source>
</evidence>
<keyword evidence="7 12" id="KW-1133">Transmembrane helix</keyword>
<dbReference type="InterPro" id="IPR022346">
    <property type="entry name" value="T2SS_GspH"/>
</dbReference>
<evidence type="ECO:0000256" key="10">
    <source>
        <dbReference type="ARBA" id="ARBA00030775"/>
    </source>
</evidence>
<dbReference type="InterPro" id="IPR045584">
    <property type="entry name" value="Pilin-like"/>
</dbReference>
<keyword evidence="15" id="KW-1185">Reference proteome</keyword>
<accession>A0A7G8Q134</accession>
<evidence type="ECO:0000256" key="5">
    <source>
        <dbReference type="ARBA" id="ARBA00022519"/>
    </source>
</evidence>
<dbReference type="AlphaFoldDB" id="A0A7G8Q134"/>
<evidence type="ECO:0000256" key="12">
    <source>
        <dbReference type="SAM" id="Phobius"/>
    </source>
</evidence>
<evidence type="ECO:0000256" key="11">
    <source>
        <dbReference type="SAM" id="MobiDB-lite"/>
    </source>
</evidence>
<evidence type="ECO:0000259" key="13">
    <source>
        <dbReference type="Pfam" id="PF12019"/>
    </source>
</evidence>
<evidence type="ECO:0000256" key="4">
    <source>
        <dbReference type="ARBA" id="ARBA00022481"/>
    </source>
</evidence>
<reference evidence="14 15" key="1">
    <citation type="submission" date="2020-08" db="EMBL/GenBank/DDBJ databases">
        <title>Dyella sp. G9 isolated from forest soil.</title>
        <authorList>
            <person name="Fu J."/>
            <person name="Qiu L."/>
        </authorList>
    </citation>
    <scope>NUCLEOTIDE SEQUENCE [LARGE SCALE GENOMIC DNA]</scope>
    <source>
        <strain evidence="14 15">G9</strain>
    </source>
</reference>
<proteinExistence type="inferred from homology"/>
<dbReference type="GO" id="GO:0015628">
    <property type="term" value="P:protein secretion by the type II secretion system"/>
    <property type="evidence" value="ECO:0007669"/>
    <property type="project" value="InterPro"/>
</dbReference>
<evidence type="ECO:0000313" key="14">
    <source>
        <dbReference type="EMBL" id="QNK00492.1"/>
    </source>
</evidence>
<dbReference type="KEGG" id="dtl:H8F01_15480"/>